<evidence type="ECO:0000259" key="9">
    <source>
        <dbReference type="PROSITE" id="PS51382"/>
    </source>
</evidence>
<feature type="compositionally biased region" description="Low complexity" evidence="6">
    <location>
        <begin position="1160"/>
        <end position="1171"/>
    </location>
</feature>
<feature type="transmembrane region" description="Helical" evidence="7">
    <location>
        <begin position="574"/>
        <end position="600"/>
    </location>
</feature>
<dbReference type="InterPro" id="IPR004331">
    <property type="entry name" value="SPX_dom"/>
</dbReference>
<comment type="similarity">
    <text evidence="2">Belongs to the SYG1 (TC 2.A.94) family.</text>
</comment>
<gene>
    <name evidence="10" type="ORF">BGZ99_004148</name>
</gene>
<evidence type="ECO:0000256" key="2">
    <source>
        <dbReference type="ARBA" id="ARBA00009665"/>
    </source>
</evidence>
<feature type="transmembrane region" description="Helical" evidence="7">
    <location>
        <begin position="542"/>
        <end position="562"/>
    </location>
</feature>
<evidence type="ECO:0000256" key="5">
    <source>
        <dbReference type="ARBA" id="ARBA00023136"/>
    </source>
</evidence>
<dbReference type="Pfam" id="PF03105">
    <property type="entry name" value="SPX"/>
    <property type="match status" value="1"/>
</dbReference>
<evidence type="ECO:0000259" key="8">
    <source>
        <dbReference type="PROSITE" id="PS51380"/>
    </source>
</evidence>
<evidence type="ECO:0000313" key="10">
    <source>
        <dbReference type="EMBL" id="KAG0321043.1"/>
    </source>
</evidence>
<feature type="transmembrane region" description="Helical" evidence="7">
    <location>
        <begin position="740"/>
        <end position="758"/>
    </location>
</feature>
<dbReference type="EMBL" id="JAAAIP010000258">
    <property type="protein sequence ID" value="KAG0321043.1"/>
    <property type="molecule type" value="Genomic_DNA"/>
</dbReference>
<keyword evidence="11" id="KW-1185">Reference proteome</keyword>
<feature type="domain" description="EXS" evidence="8">
    <location>
        <begin position="736"/>
        <end position="934"/>
    </location>
</feature>
<dbReference type="OrthoDB" id="9970435at2759"/>
<dbReference type="PANTHER" id="PTHR10783">
    <property type="entry name" value="XENOTROPIC AND POLYTROPIC RETROVIRUS RECEPTOR 1-RELATED"/>
    <property type="match status" value="1"/>
</dbReference>
<dbReference type="GO" id="GO:0000822">
    <property type="term" value="F:inositol hexakisphosphate binding"/>
    <property type="evidence" value="ECO:0007669"/>
    <property type="project" value="TreeGrafter"/>
</dbReference>
<feature type="region of interest" description="Disordered" evidence="6">
    <location>
        <begin position="40"/>
        <end position="86"/>
    </location>
</feature>
<feature type="compositionally biased region" description="Acidic residues" evidence="6">
    <location>
        <begin position="930"/>
        <end position="940"/>
    </location>
</feature>
<dbReference type="GO" id="GO:0005794">
    <property type="term" value="C:Golgi apparatus"/>
    <property type="evidence" value="ECO:0007669"/>
    <property type="project" value="TreeGrafter"/>
</dbReference>
<accession>A0A9P6UV47</accession>
<dbReference type="PROSITE" id="PS51380">
    <property type="entry name" value="EXS"/>
    <property type="match status" value="1"/>
</dbReference>
<reference evidence="10" key="1">
    <citation type="journal article" date="2020" name="Fungal Divers.">
        <title>Resolving the Mortierellaceae phylogeny through synthesis of multi-gene phylogenetics and phylogenomics.</title>
        <authorList>
            <person name="Vandepol N."/>
            <person name="Liber J."/>
            <person name="Desiro A."/>
            <person name="Na H."/>
            <person name="Kennedy M."/>
            <person name="Barry K."/>
            <person name="Grigoriev I.V."/>
            <person name="Miller A.N."/>
            <person name="O'Donnell K."/>
            <person name="Stajich J.E."/>
            <person name="Bonito G."/>
        </authorList>
    </citation>
    <scope>NUCLEOTIDE SEQUENCE</scope>
    <source>
        <strain evidence="10">REB-010B</strain>
    </source>
</reference>
<feature type="compositionally biased region" description="Pro residues" evidence="6">
    <location>
        <begin position="1045"/>
        <end position="1055"/>
    </location>
</feature>
<keyword evidence="3 7" id="KW-0812">Transmembrane</keyword>
<comment type="caution">
    <text evidence="10">The sequence shown here is derived from an EMBL/GenBank/DDBJ whole genome shotgun (WGS) entry which is preliminary data.</text>
</comment>
<evidence type="ECO:0000256" key="7">
    <source>
        <dbReference type="SAM" id="Phobius"/>
    </source>
</evidence>
<feature type="compositionally biased region" description="Basic and acidic residues" evidence="6">
    <location>
        <begin position="941"/>
        <end position="952"/>
    </location>
</feature>
<dbReference type="InterPro" id="IPR004342">
    <property type="entry name" value="EXS_C"/>
</dbReference>
<dbReference type="CDD" id="cd14475">
    <property type="entry name" value="SPX_SYG1_like"/>
    <property type="match status" value="1"/>
</dbReference>
<feature type="transmembrane region" description="Helical" evidence="7">
    <location>
        <begin position="654"/>
        <end position="674"/>
    </location>
</feature>
<dbReference type="GO" id="GO:0005886">
    <property type="term" value="C:plasma membrane"/>
    <property type="evidence" value="ECO:0007669"/>
    <property type="project" value="TreeGrafter"/>
</dbReference>
<comment type="subcellular location">
    <subcellularLocation>
        <location evidence="1">Membrane</location>
        <topology evidence="1">Multi-pass membrane protein</topology>
    </subcellularLocation>
</comment>
<feature type="transmembrane region" description="Helical" evidence="7">
    <location>
        <begin position="877"/>
        <end position="893"/>
    </location>
</feature>
<sequence>MKFAKLLQDEVVPEWRKAYINYKQGKKYLKKAEAALENCSTTQDRSPVPPTPALPVSPPVPVLPSATTAPTTPSPTDAAPAASNTQGADASTLLIETQQNNDSTGSLRGDTTAEPGESNNNDVLLACPAPVYSPDLSPGSPTGTTPIIQPGRHIKGYNTIQIPPKPHSTPFPLSRHGAEAIPATAYPLSTTVDIPKGGAAGAPLPQHAQLLRRLTQHFASATGVPESLTRSRIIHVQPGDSIDDIMDQLLSEERDFFHFLDVQLGTVDAFYREKELEAVTKLKVLKQQLFVADEWKRRYDDRIAKTQAQRGWYQQEWSRMRNGIGNLIGDSSLFQEDVTLGPANRSIRAHDQHQRNLTKDPQEANGFSTGANIMNSGEHMDQQQALRQRENHVAIEEDQQHKHGYFPADKAAYDEQLVLEDAEHRRQHLSHSMARGRIKTALYEFYRSLEMLKNYKILNNTGFVKIMKKYDKTAGWKASKLFIEHKLKPAYFMTSSVLADLFDETEELFIEKFANGNRRRGMSKLRIPDSKNQTHHSVTARVGIYVGLSLVLLIQGIEGALSKNRQAQIPYWDSLLVVYGGLFLTILFGCLFGVNMYAWAKSRINYKFIFEFDPRDNLDYHEFFELPVFFMLLLCVAFYFDFAWGPTAQIPVGYYYPLIVMCIIVTILFCPFPIMNWGARRWFLQSIGRICVSGRNSVEFRDFFIADEMNSLAYSIEQFEFAVCAYSERWNDVAHTCATSGFWLTPFVTALPALFRFLQCLRRFRDTREWYPHLLNSGKYFMTLAQIFAYFMFRHYGGTATKTVYIAVSLITSSYTYTWDVYMDWGLFQFGKHGGGAFGHPLLRAELVYSRQWVYYAAIVGDFFARFSWLARLIPMSLSPLVLSFILAFIEILRRWVWNFFRLENEHLNNCGQFRAIKDIPLPFHIHVEGEDDESEDESQEGEHNEQVQRGEDLVKYQNEVDVVGQPSQGDLEQPESIRSRKGLLRTGTADSGGFLGRTGPSGAGINASQTSLHSNAPSTQSAMTVTTNASGSGPGRRAAQVPSPFHPKPHPSPPSVSDQLYGIQRSKTFVDKAMVDAGFEENRREHLTAVNKFYDRRDFDSKIDDTPSFPSSSSSGERGRLGLRLFKARTRSASRGGRQDGLGIDTLNVSGGDGGGASRGSAHAGDSGANSKKKSKASNIFAVWTKHPDNDDEYTDDDDDDDGNA</sequence>
<keyword evidence="5 7" id="KW-0472">Membrane</keyword>
<evidence type="ECO:0000256" key="4">
    <source>
        <dbReference type="ARBA" id="ARBA00022989"/>
    </source>
</evidence>
<feature type="domain" description="SPX" evidence="9">
    <location>
        <begin position="1"/>
        <end position="484"/>
    </location>
</feature>
<dbReference type="Pfam" id="PF03124">
    <property type="entry name" value="EXS"/>
    <property type="match status" value="1"/>
</dbReference>
<dbReference type="AlphaFoldDB" id="A0A9P6UV47"/>
<evidence type="ECO:0000256" key="6">
    <source>
        <dbReference type="SAM" id="MobiDB-lite"/>
    </source>
</evidence>
<evidence type="ECO:0000256" key="1">
    <source>
        <dbReference type="ARBA" id="ARBA00004141"/>
    </source>
</evidence>
<protein>
    <submittedName>
        <fullName evidence="10">Uncharacterized protein</fullName>
    </submittedName>
</protein>
<proteinExistence type="inferred from homology"/>
<feature type="region of interest" description="Disordered" evidence="6">
    <location>
        <begin position="930"/>
        <end position="952"/>
    </location>
</feature>
<evidence type="ECO:0000313" key="11">
    <source>
        <dbReference type="Proteomes" id="UP000738325"/>
    </source>
</evidence>
<feature type="region of interest" description="Disordered" evidence="6">
    <location>
        <begin position="964"/>
        <end position="1058"/>
    </location>
</feature>
<dbReference type="Proteomes" id="UP000738325">
    <property type="component" value="Unassembled WGS sequence"/>
</dbReference>
<name>A0A9P6UV47_9FUNG</name>
<evidence type="ECO:0000256" key="3">
    <source>
        <dbReference type="ARBA" id="ARBA00022692"/>
    </source>
</evidence>
<dbReference type="PROSITE" id="PS51382">
    <property type="entry name" value="SPX"/>
    <property type="match status" value="1"/>
</dbReference>
<dbReference type="PANTHER" id="PTHR10783:SF103">
    <property type="entry name" value="SOLUTE CARRIER FAMILY 53 MEMBER 1"/>
    <property type="match status" value="1"/>
</dbReference>
<dbReference type="GO" id="GO:0016036">
    <property type="term" value="P:cellular response to phosphate starvation"/>
    <property type="evidence" value="ECO:0007669"/>
    <property type="project" value="TreeGrafter"/>
</dbReference>
<feature type="compositionally biased region" description="Polar residues" evidence="6">
    <location>
        <begin position="1007"/>
        <end position="1032"/>
    </location>
</feature>
<feature type="compositionally biased region" description="Pro residues" evidence="6">
    <location>
        <begin position="47"/>
        <end position="62"/>
    </location>
</feature>
<feature type="compositionally biased region" description="Gly residues" evidence="6">
    <location>
        <begin position="994"/>
        <end position="1003"/>
    </location>
</feature>
<feature type="region of interest" description="Disordered" evidence="6">
    <location>
        <begin position="98"/>
        <end position="127"/>
    </location>
</feature>
<keyword evidence="4 7" id="KW-1133">Transmembrane helix</keyword>
<feature type="compositionally biased region" description="Acidic residues" evidence="6">
    <location>
        <begin position="1191"/>
        <end position="1206"/>
    </location>
</feature>
<feature type="transmembrane region" description="Helical" evidence="7">
    <location>
        <begin position="620"/>
        <end position="642"/>
    </location>
</feature>
<organism evidence="10 11">
    <name type="scientific">Dissophora globulifera</name>
    <dbReference type="NCBI Taxonomy" id="979702"/>
    <lineage>
        <taxon>Eukaryota</taxon>
        <taxon>Fungi</taxon>
        <taxon>Fungi incertae sedis</taxon>
        <taxon>Mucoromycota</taxon>
        <taxon>Mortierellomycotina</taxon>
        <taxon>Mortierellomycetes</taxon>
        <taxon>Mortierellales</taxon>
        <taxon>Mortierellaceae</taxon>
        <taxon>Dissophora</taxon>
    </lineage>
</organism>
<feature type="region of interest" description="Disordered" evidence="6">
    <location>
        <begin position="1101"/>
        <end position="1206"/>
    </location>
</feature>
<feature type="compositionally biased region" description="Low complexity" evidence="6">
    <location>
        <begin position="63"/>
        <end position="83"/>
    </location>
</feature>
<dbReference type="GO" id="GO:0006817">
    <property type="term" value="P:phosphate ion transport"/>
    <property type="evidence" value="ECO:0007669"/>
    <property type="project" value="TreeGrafter"/>
</dbReference>